<evidence type="ECO:0000313" key="5">
    <source>
        <dbReference type="Proteomes" id="UP000887575"/>
    </source>
</evidence>
<dbReference type="InterPro" id="IPR015943">
    <property type="entry name" value="WD40/YVTN_repeat-like_dom_sf"/>
</dbReference>
<keyword evidence="5" id="KW-1185">Reference proteome</keyword>
<sequence>MLQRTSKYSHRYELQLLDDHLLEGGDGEDMVRIPSIEMSLAESEQLIQQKSEKLVPRYYHEARHDDEDYHEASHQTRKTSTNTERKLITTTNIIIAVALNPGIDPEVGILPTKKPFVEAGIDTKSTSPNLALDLVCENLRAAFASMTTKARIHLYKKPPINDFKQACGRIRHSAGRERVLLYYNGHGVPPPLPIPCGQIYFFDENEKSLTYMPLSIEELQVLLDAPCAYIWDTASAGTCINSFKHFAEKHFQSWEYKYFLHKERFNVARPHITSNTSLREETKMFHFSDPPNFENCIHFAACAEGERLPTDSRLPADLFTYCMTKPVFAYFECFLLTNGNRKKFNLNQMLLGDANNRQTLLGELTWILQSITDTIAWNFLPTDIFQRLFRNDPLIGGLSRNFLVAELVMRKFGCNVQSLPTLPRMSDHPLWNSFDKCLAEVISWWDCKLVRNSEENLLYGHTILRKAPSDKDLVEYEMMMVHDQTGLCFDFFDHQADAINVWLRTSCDKEPPEQFPILLQMILSARYRVRALELIARFLDFGDWAVGHVVEIGMPQYIAALLIESQRDLKPWMAFIWAKLISIDPSMKSWLLESGDKSRPNAFGYFLEMLLEEGIESRQKVPAAYIIAELLNARNSAFRRYLYDWDYMRICTDLLRPSSARQRMTGPASVPLLRVWLLIGLGRIWRENNDARWRAIRNGSHKTVLAELLNSVPENRAAACFALGCLMKNHSHTNEHATTVAHKLVDAIAKTALFDGSEMVRKEALVALQYFVIDFADTLAKHCSSLLKECNFSLEDEILAEENEEDNNCLSITDLQEKIDLNASKNSSFWTTLVNRSGWLRRRMSSGDSDSSHGTYDEPSGKIMLTIKDSMFRSRVLGQIPKLQRLLFKPPMQRAWLALLQACLDPSLKVTQLSHQLVRHVEELAFELDMWTDHRYNRIHHDSSCQSSSCEMGYRPDKTTSLTRYNRKTSCDSSLLSSVQRADSMILGRKISLDVSAIRRPTILSLSQRESNSREKSSNSRQTSNSFSSSEDGDLRGLDQGDSDSNSRSKTKSWAKRKIGMAGRMFSAQNSPIKASGLQSPPRSSIRNPGLVPLTSTPKKYSSAISDEICDYVKQKYRSPMCQSPTMSRSQNENAYRARHHIFTPKRTLQGRTGTSEFRFPTPDPRSMSPPMKVGSIFASDMEDQLAARFTRPSLYLFKNSSNNKDGISDCHHVKACPTLWAVNRMESLEKMCVEQRRGIQEILKKNDRRRNNNDMCSSRFTIRFDRKGPISAAFSELHSLIYSTNGSSVFVHEYNLGSSSTTRLRKFGIYGGNNFMEDEVTWVCPLNRQSGELLWVGSKNGTLRVWDPHCNTKKDGLTNEQPILVAAFNPLATAQEQPFDYEDASSIPAIFCWEELSGLLAVAGNAKVVRLFDAQAEKSIAEFGLSKSKMGKISCMSMNIENHQLLAIGFNNGFLHVYDKRLYPQDSLVMEVHDTRASIRDVSITDAAYLRVLDGDGHVRIYDPRKSKTAAQNIDLEINRSSLMGHSPKSTRIDLATLHPRQQVAACVFDGGKQIGVFDVVSTGARLSLCHLPQTVNSNTDLLASSSPRISSHPHLQLYAISSPDSSSLFVCGAELEKDEIK</sequence>
<dbReference type="InterPro" id="IPR029347">
    <property type="entry name" value="Raptor_N"/>
</dbReference>
<feature type="compositionally biased region" description="Polar residues" evidence="3">
    <location>
        <begin position="1067"/>
        <end position="1087"/>
    </location>
</feature>
<dbReference type="PRINTS" id="PR01547">
    <property type="entry name" value="YEAST176DUF"/>
</dbReference>
<accession>A0AAF3ENJ0</accession>
<dbReference type="Pfam" id="PF14538">
    <property type="entry name" value="Raptor_N"/>
    <property type="match status" value="1"/>
</dbReference>
<dbReference type="Gene3D" id="1.25.10.10">
    <property type="entry name" value="Leucine-rich Repeat Variant"/>
    <property type="match status" value="1"/>
</dbReference>
<dbReference type="PANTHER" id="PTHR12848:SF16">
    <property type="entry name" value="REGULATORY-ASSOCIATED PROTEIN OF MTOR"/>
    <property type="match status" value="1"/>
</dbReference>
<name>A0AAF3ENJ0_9BILA</name>
<dbReference type="InterPro" id="IPR011989">
    <property type="entry name" value="ARM-like"/>
</dbReference>
<evidence type="ECO:0000259" key="4">
    <source>
        <dbReference type="SMART" id="SM01302"/>
    </source>
</evidence>
<dbReference type="GO" id="GO:0030674">
    <property type="term" value="F:protein-macromolecule adaptor activity"/>
    <property type="evidence" value="ECO:0007669"/>
    <property type="project" value="TreeGrafter"/>
</dbReference>
<dbReference type="GO" id="GO:0071230">
    <property type="term" value="P:cellular response to amino acid stimulus"/>
    <property type="evidence" value="ECO:0007669"/>
    <property type="project" value="TreeGrafter"/>
</dbReference>
<dbReference type="SMART" id="SM01302">
    <property type="entry name" value="Raptor_N"/>
    <property type="match status" value="1"/>
</dbReference>
<evidence type="ECO:0000256" key="1">
    <source>
        <dbReference type="ARBA" id="ARBA00022574"/>
    </source>
</evidence>
<evidence type="ECO:0000256" key="3">
    <source>
        <dbReference type="SAM" id="MobiDB-lite"/>
    </source>
</evidence>
<feature type="domain" description="Raptor N-terminal CASPase-like" evidence="4">
    <location>
        <begin position="87"/>
        <end position="244"/>
    </location>
</feature>
<dbReference type="GO" id="GO:0030307">
    <property type="term" value="P:positive regulation of cell growth"/>
    <property type="evidence" value="ECO:0007669"/>
    <property type="project" value="TreeGrafter"/>
</dbReference>
<dbReference type="WBParaSite" id="MBELARI_LOCUS15508">
    <property type="protein sequence ID" value="MBELARI_LOCUS15508"/>
    <property type="gene ID" value="MBELARI_LOCUS15508"/>
</dbReference>
<feature type="compositionally biased region" description="Low complexity" evidence="3">
    <location>
        <begin position="1019"/>
        <end position="1030"/>
    </location>
</feature>
<evidence type="ECO:0000313" key="6">
    <source>
        <dbReference type="WBParaSite" id="MBELARI_LOCUS15508"/>
    </source>
</evidence>
<dbReference type="GO" id="GO:0010506">
    <property type="term" value="P:regulation of autophagy"/>
    <property type="evidence" value="ECO:0007669"/>
    <property type="project" value="TreeGrafter"/>
</dbReference>
<dbReference type="GO" id="GO:0009267">
    <property type="term" value="P:cellular response to starvation"/>
    <property type="evidence" value="ECO:0007669"/>
    <property type="project" value="TreeGrafter"/>
</dbReference>
<dbReference type="Proteomes" id="UP000887575">
    <property type="component" value="Unassembled WGS sequence"/>
</dbReference>
<reference evidence="6" key="1">
    <citation type="submission" date="2024-02" db="UniProtKB">
        <authorList>
            <consortium name="WormBaseParasite"/>
        </authorList>
    </citation>
    <scope>IDENTIFICATION</scope>
</reference>
<dbReference type="GO" id="GO:0038202">
    <property type="term" value="P:TORC1 signaling"/>
    <property type="evidence" value="ECO:0007669"/>
    <property type="project" value="TreeGrafter"/>
</dbReference>
<dbReference type="InterPro" id="IPR036322">
    <property type="entry name" value="WD40_repeat_dom_sf"/>
</dbReference>
<feature type="compositionally biased region" description="Basic residues" evidence="3">
    <location>
        <begin position="1049"/>
        <end position="1059"/>
    </location>
</feature>
<dbReference type="SUPFAM" id="SSF48371">
    <property type="entry name" value="ARM repeat"/>
    <property type="match status" value="1"/>
</dbReference>
<evidence type="ECO:0000256" key="2">
    <source>
        <dbReference type="ARBA" id="ARBA00022737"/>
    </source>
</evidence>
<dbReference type="InterPro" id="IPR004083">
    <property type="entry name" value="Raptor"/>
</dbReference>
<proteinExistence type="predicted"/>
<dbReference type="GO" id="GO:0005737">
    <property type="term" value="C:cytoplasm"/>
    <property type="evidence" value="ECO:0007669"/>
    <property type="project" value="TreeGrafter"/>
</dbReference>
<dbReference type="InterPro" id="IPR016024">
    <property type="entry name" value="ARM-type_fold"/>
</dbReference>
<feature type="region of interest" description="Disordered" evidence="3">
    <location>
        <begin position="1006"/>
        <end position="1098"/>
    </location>
</feature>
<dbReference type="GO" id="GO:0031931">
    <property type="term" value="C:TORC1 complex"/>
    <property type="evidence" value="ECO:0007669"/>
    <property type="project" value="InterPro"/>
</dbReference>
<keyword evidence="2" id="KW-0677">Repeat</keyword>
<organism evidence="5 6">
    <name type="scientific">Mesorhabditis belari</name>
    <dbReference type="NCBI Taxonomy" id="2138241"/>
    <lineage>
        <taxon>Eukaryota</taxon>
        <taxon>Metazoa</taxon>
        <taxon>Ecdysozoa</taxon>
        <taxon>Nematoda</taxon>
        <taxon>Chromadorea</taxon>
        <taxon>Rhabditida</taxon>
        <taxon>Rhabditina</taxon>
        <taxon>Rhabditomorpha</taxon>
        <taxon>Rhabditoidea</taxon>
        <taxon>Rhabditidae</taxon>
        <taxon>Mesorhabditinae</taxon>
        <taxon>Mesorhabditis</taxon>
    </lineage>
</organism>
<dbReference type="PANTHER" id="PTHR12848">
    <property type="entry name" value="REGULATORY-ASSOCIATED PROTEIN OF MTOR"/>
    <property type="match status" value="1"/>
</dbReference>
<keyword evidence="1" id="KW-0853">WD repeat</keyword>
<protein>
    <recommendedName>
        <fullName evidence="4">Raptor N-terminal CASPase-like domain-containing protein</fullName>
    </recommendedName>
</protein>
<dbReference type="SUPFAM" id="SSF50978">
    <property type="entry name" value="WD40 repeat-like"/>
    <property type="match status" value="1"/>
</dbReference>
<dbReference type="Gene3D" id="2.130.10.10">
    <property type="entry name" value="YVTN repeat-like/Quinoprotein amine dehydrogenase"/>
    <property type="match status" value="1"/>
</dbReference>